<dbReference type="Gene3D" id="1.25.40.10">
    <property type="entry name" value="Tetratricopeptide repeat domain"/>
    <property type="match status" value="3"/>
</dbReference>
<gene>
    <name evidence="4" type="ORF">dnl_61710</name>
</gene>
<evidence type="ECO:0000313" key="4">
    <source>
        <dbReference type="EMBL" id="QTA83756.1"/>
    </source>
</evidence>
<dbReference type="Pfam" id="PF13432">
    <property type="entry name" value="TPR_16"/>
    <property type="match status" value="1"/>
</dbReference>
<dbReference type="GO" id="GO:0051301">
    <property type="term" value="P:cell division"/>
    <property type="evidence" value="ECO:0007669"/>
    <property type="project" value="TreeGrafter"/>
</dbReference>
<dbReference type="AlphaFoldDB" id="A0A975GJI8"/>
<dbReference type="RefSeq" id="WP_207689556.1">
    <property type="nucleotide sequence ID" value="NZ_CP061799.1"/>
</dbReference>
<dbReference type="PANTHER" id="PTHR12558">
    <property type="entry name" value="CELL DIVISION CYCLE 16,23,27"/>
    <property type="match status" value="1"/>
</dbReference>
<dbReference type="PANTHER" id="PTHR12558:SF44">
    <property type="entry name" value="TETRATRICOPEPTIDE REPEAT-CONTAINING PROTEIN"/>
    <property type="match status" value="1"/>
</dbReference>
<dbReference type="Pfam" id="PF07719">
    <property type="entry name" value="TPR_2"/>
    <property type="match status" value="1"/>
</dbReference>
<protein>
    <submittedName>
        <fullName evidence="4">Tetratricopeptide repeat-containing protein</fullName>
    </submittedName>
</protein>
<dbReference type="EMBL" id="CP061799">
    <property type="protein sequence ID" value="QTA83756.1"/>
    <property type="molecule type" value="Genomic_DNA"/>
</dbReference>
<evidence type="ECO:0000313" key="5">
    <source>
        <dbReference type="Proteomes" id="UP000663720"/>
    </source>
</evidence>
<reference evidence="4" key="1">
    <citation type="journal article" date="2021" name="Microb. Physiol.">
        <title>Proteogenomic Insights into the Physiology of Marine, Sulfate-Reducing, Filamentous Desulfonema limicola and Desulfonema magnum.</title>
        <authorList>
            <person name="Schnaars V."/>
            <person name="Wohlbrand L."/>
            <person name="Scheve S."/>
            <person name="Hinrichs C."/>
            <person name="Reinhardt R."/>
            <person name="Rabus R."/>
        </authorList>
    </citation>
    <scope>NUCLEOTIDE SEQUENCE</scope>
    <source>
        <strain evidence="4">5ac10</strain>
    </source>
</reference>
<sequence length="392" mass="45155">MLIRIFFIFLFFIFSASYSFADKPENNIIRREQAVLYQAQEALKNKSFHKASNLLSEYINKNPGSKNSLIWYALGNALYMSQNLEKALSAYEKGFKIDPGSYNLCINIAKTSYDLKQFFKAGEFFEKSFNLTNSKNRELLFQAGTAYYQGKNLEKAGAALKKAVSDQKQSKTEWLRLYIHICLELKEWKEAEITLEKFLNKNPGDIQYWKILANTRLNRKNYKEAAAALEIAYSIKTPSSKEWEELANLYFHLNFPLKAARTLEKAYGKKPDAKQCEKLSSAFAEAQRKEKAIKYINLAIEQTPCADIYYKKGQLCYEWGVWKKAVKSFQNCIKLNPDKDMAYLLLGYCALEIEDYDLACKSFLSASKKAKYKKQALDGLELCKPTESDLSD</sequence>
<organism evidence="4 5">
    <name type="scientific">Desulfonema limicola</name>
    <dbReference type="NCBI Taxonomy" id="45656"/>
    <lineage>
        <taxon>Bacteria</taxon>
        <taxon>Pseudomonadati</taxon>
        <taxon>Thermodesulfobacteriota</taxon>
        <taxon>Desulfobacteria</taxon>
        <taxon>Desulfobacterales</taxon>
        <taxon>Desulfococcaceae</taxon>
        <taxon>Desulfonema</taxon>
    </lineage>
</organism>
<dbReference type="SUPFAM" id="SSF48452">
    <property type="entry name" value="TPR-like"/>
    <property type="match status" value="1"/>
</dbReference>
<proteinExistence type="predicted"/>
<feature type="repeat" description="TPR" evidence="3">
    <location>
        <begin position="306"/>
        <end position="339"/>
    </location>
</feature>
<accession>A0A975GJI8</accession>
<dbReference type="Pfam" id="PF13181">
    <property type="entry name" value="TPR_8"/>
    <property type="match status" value="1"/>
</dbReference>
<keyword evidence="2 3" id="KW-0802">TPR repeat</keyword>
<dbReference type="InterPro" id="IPR019734">
    <property type="entry name" value="TPR_rpt"/>
</dbReference>
<evidence type="ECO:0000256" key="3">
    <source>
        <dbReference type="PROSITE-ProRule" id="PRU00339"/>
    </source>
</evidence>
<dbReference type="Proteomes" id="UP000663720">
    <property type="component" value="Chromosome"/>
</dbReference>
<dbReference type="PROSITE" id="PS50005">
    <property type="entry name" value="TPR"/>
    <property type="match status" value="2"/>
</dbReference>
<name>A0A975GJI8_9BACT</name>
<dbReference type="InterPro" id="IPR011990">
    <property type="entry name" value="TPR-like_helical_dom_sf"/>
</dbReference>
<dbReference type="SMART" id="SM00028">
    <property type="entry name" value="TPR"/>
    <property type="match status" value="7"/>
</dbReference>
<evidence type="ECO:0000256" key="2">
    <source>
        <dbReference type="ARBA" id="ARBA00022803"/>
    </source>
</evidence>
<dbReference type="KEGG" id="dli:dnl_61710"/>
<evidence type="ECO:0000256" key="1">
    <source>
        <dbReference type="ARBA" id="ARBA00022737"/>
    </source>
</evidence>
<feature type="repeat" description="TPR" evidence="3">
    <location>
        <begin position="68"/>
        <end position="101"/>
    </location>
</feature>
<keyword evidence="5" id="KW-1185">Reference proteome</keyword>
<dbReference type="InterPro" id="IPR013105">
    <property type="entry name" value="TPR_2"/>
</dbReference>
<keyword evidence="1" id="KW-0677">Repeat</keyword>